<evidence type="ECO:0000256" key="10">
    <source>
        <dbReference type="ARBA" id="ARBA00023295"/>
    </source>
</evidence>
<proteinExistence type="inferred from homology"/>
<name>A0A8H3SG17_9EURO</name>
<dbReference type="SUPFAM" id="SSF57180">
    <property type="entry name" value="Cellulose-binding domain"/>
    <property type="match status" value="1"/>
</dbReference>
<sequence>MRSLSFVAILSAIGAASAQAGPWGQCGGLSYSGPTTCESGWGCVYFNDWYSQCQPGKNKPYVPYPSTWKLTGATSTSTTLTAVPTKDHSSTVAPTSSTSTPPTNPTGSSSFAKTDGLKFNIDGETKYFAGTNSYWLPFLTKNDDVDSVFDHLRQSGLKILRIWGFNDVNSVPSSGTVYFQLHDKATGTSTINTGADGLQRLDYVVSAAEKYGIKLIIPFVNNWNDYGGMNAYVNAYGGTKEGWYTNEKIQSVYRTYIKAVVARYRDSPAIFAWELGNEPRCQNCNTDVIYNWAAKTSAYIKSLDHNHMVTTGEEGMGLTVDSDGSYPYSSYEGNDFAKNLAIPDIDFGVYHLYVADWGISNNSWGNTWIKSHAKVCEAAGKPCLFEEYGIKDNHCGDSVQWQKTSLATTGNSADLFWQYGQQLSTGASPNDHYTIYYGSNDWKCAVIDHVSQI</sequence>
<dbReference type="SUPFAM" id="SSF51445">
    <property type="entry name" value="(Trans)glycosidases"/>
    <property type="match status" value="1"/>
</dbReference>
<protein>
    <recommendedName>
        <fullName evidence="5">mannan endo-1,4-beta-mannosidase</fullName>
        <ecNumber evidence="5">3.2.1.78</ecNumber>
    </recommendedName>
    <alternativeName>
        <fullName evidence="11">Endo-beta-1,4-mannanase F</fullName>
    </alternativeName>
</protein>
<evidence type="ECO:0000256" key="1">
    <source>
        <dbReference type="ARBA" id="ARBA00001678"/>
    </source>
</evidence>
<feature type="domain" description="CBM1" evidence="14">
    <location>
        <begin position="18"/>
        <end position="54"/>
    </location>
</feature>
<evidence type="ECO:0000256" key="9">
    <source>
        <dbReference type="ARBA" id="ARBA00023277"/>
    </source>
</evidence>
<evidence type="ECO:0000256" key="6">
    <source>
        <dbReference type="ARBA" id="ARBA00022525"/>
    </source>
</evidence>
<evidence type="ECO:0000313" key="16">
    <source>
        <dbReference type="Proteomes" id="UP000465221"/>
    </source>
</evidence>
<dbReference type="GO" id="GO:0016985">
    <property type="term" value="F:mannan endo-1,4-beta-mannosidase activity"/>
    <property type="evidence" value="ECO:0007669"/>
    <property type="project" value="UniProtKB-EC"/>
</dbReference>
<accession>A0A8H3SG17</accession>
<comment type="caution">
    <text evidence="15">The sequence shown here is derived from an EMBL/GenBank/DDBJ whole genome shotgun (WGS) entry which is preliminary data.</text>
</comment>
<evidence type="ECO:0000256" key="12">
    <source>
        <dbReference type="SAM" id="MobiDB-lite"/>
    </source>
</evidence>
<evidence type="ECO:0000259" key="14">
    <source>
        <dbReference type="PROSITE" id="PS51164"/>
    </source>
</evidence>
<dbReference type="InterPro" id="IPR000254">
    <property type="entry name" value="CBD"/>
</dbReference>
<keyword evidence="6" id="KW-0964">Secreted</keyword>
<organism evidence="15 16">
    <name type="scientific">Aspergillus udagawae</name>
    <dbReference type="NCBI Taxonomy" id="91492"/>
    <lineage>
        <taxon>Eukaryota</taxon>
        <taxon>Fungi</taxon>
        <taxon>Dikarya</taxon>
        <taxon>Ascomycota</taxon>
        <taxon>Pezizomycotina</taxon>
        <taxon>Eurotiomycetes</taxon>
        <taxon>Eurotiomycetidae</taxon>
        <taxon>Eurotiales</taxon>
        <taxon>Aspergillaceae</taxon>
        <taxon>Aspergillus</taxon>
        <taxon>Aspergillus subgen. Fumigati</taxon>
    </lineage>
</organism>
<dbReference type="AlphaFoldDB" id="A0A8H3SG17"/>
<feature type="region of interest" description="Disordered" evidence="12">
    <location>
        <begin position="80"/>
        <end position="110"/>
    </location>
</feature>
<keyword evidence="9" id="KW-0119">Carbohydrate metabolism</keyword>
<evidence type="ECO:0000256" key="2">
    <source>
        <dbReference type="ARBA" id="ARBA00002993"/>
    </source>
</evidence>
<keyword evidence="7 13" id="KW-0732">Signal</keyword>
<dbReference type="PANTHER" id="PTHR31451">
    <property type="match status" value="1"/>
</dbReference>
<dbReference type="PANTHER" id="PTHR31451:SF57">
    <property type="entry name" value="BETA-1,4-ENDOGLUCANASE (EUROFUNG)-RELATED"/>
    <property type="match status" value="1"/>
</dbReference>
<dbReference type="Proteomes" id="UP000465221">
    <property type="component" value="Unassembled WGS sequence"/>
</dbReference>
<comment type="catalytic activity">
    <reaction evidence="1">
        <text>Random hydrolysis of (1-&gt;4)-beta-D-mannosidic linkages in mannans, galactomannans and glucomannans.</text>
        <dbReference type="EC" id="3.2.1.78"/>
    </reaction>
</comment>
<comment type="subcellular location">
    <subcellularLocation>
        <location evidence="3">Secreted</location>
    </subcellularLocation>
</comment>
<evidence type="ECO:0000256" key="7">
    <source>
        <dbReference type="ARBA" id="ARBA00022729"/>
    </source>
</evidence>
<dbReference type="Pfam" id="PF26410">
    <property type="entry name" value="GH5_mannosidase"/>
    <property type="match status" value="1"/>
</dbReference>
<keyword evidence="8" id="KW-0378">Hydrolase</keyword>
<feature type="signal peptide" evidence="13">
    <location>
        <begin position="1"/>
        <end position="20"/>
    </location>
</feature>
<feature type="chain" id="PRO_5034669578" description="mannan endo-1,4-beta-mannosidase" evidence="13">
    <location>
        <begin position="21"/>
        <end position="453"/>
    </location>
</feature>
<comment type="function">
    <text evidence="2">Endo-1,4-mannanase, a crucial enzyme for depolymerization of seed galactomannans and wood galactoglucomannans.</text>
</comment>
<gene>
    <name evidence="15" type="ORF">IFM46972_11233</name>
</gene>
<dbReference type="PROSITE" id="PS00562">
    <property type="entry name" value="CBM1_1"/>
    <property type="match status" value="1"/>
</dbReference>
<dbReference type="InterPro" id="IPR045053">
    <property type="entry name" value="MAN-like"/>
</dbReference>
<evidence type="ECO:0000256" key="3">
    <source>
        <dbReference type="ARBA" id="ARBA00004613"/>
    </source>
</evidence>
<evidence type="ECO:0000256" key="13">
    <source>
        <dbReference type="SAM" id="SignalP"/>
    </source>
</evidence>
<dbReference type="PROSITE" id="PS51164">
    <property type="entry name" value="CBM1_2"/>
    <property type="match status" value="1"/>
</dbReference>
<dbReference type="InterPro" id="IPR035971">
    <property type="entry name" value="CBD_sf"/>
</dbReference>
<reference evidence="15 16" key="1">
    <citation type="submission" date="2020-01" db="EMBL/GenBank/DDBJ databases">
        <title>Draft genome sequence of Aspergillus udagawae IFM 46972.</title>
        <authorList>
            <person name="Takahashi H."/>
            <person name="Yaguchi T."/>
        </authorList>
    </citation>
    <scope>NUCLEOTIDE SEQUENCE [LARGE SCALE GENOMIC DNA]</scope>
    <source>
        <strain evidence="15 16">IFM 46972</strain>
    </source>
</reference>
<evidence type="ECO:0000313" key="15">
    <source>
        <dbReference type="EMBL" id="GFF58897.1"/>
    </source>
</evidence>
<evidence type="ECO:0000256" key="11">
    <source>
        <dbReference type="ARBA" id="ARBA00033295"/>
    </source>
</evidence>
<dbReference type="InterPro" id="IPR001547">
    <property type="entry name" value="Glyco_hydro_5"/>
</dbReference>
<dbReference type="EMBL" id="BLKC01000192">
    <property type="protein sequence ID" value="GFF58897.1"/>
    <property type="molecule type" value="Genomic_DNA"/>
</dbReference>
<keyword evidence="10" id="KW-0326">Glycosidase</keyword>
<evidence type="ECO:0000256" key="8">
    <source>
        <dbReference type="ARBA" id="ARBA00022801"/>
    </source>
</evidence>
<evidence type="ECO:0000256" key="4">
    <source>
        <dbReference type="ARBA" id="ARBA00005641"/>
    </source>
</evidence>
<dbReference type="InterPro" id="IPR017853">
    <property type="entry name" value="GH"/>
</dbReference>
<dbReference type="GO" id="GO:0046355">
    <property type="term" value="P:mannan catabolic process"/>
    <property type="evidence" value="ECO:0007669"/>
    <property type="project" value="UniProtKB-ARBA"/>
</dbReference>
<dbReference type="FunFam" id="3.20.20.80:FF:000076">
    <property type="entry name" value="Mannan endo-1,4-beta-mannosidase A"/>
    <property type="match status" value="1"/>
</dbReference>
<dbReference type="Pfam" id="PF00734">
    <property type="entry name" value="CBM_1"/>
    <property type="match status" value="1"/>
</dbReference>
<evidence type="ECO:0000256" key="5">
    <source>
        <dbReference type="ARBA" id="ARBA00012706"/>
    </source>
</evidence>
<dbReference type="EC" id="3.2.1.78" evidence="5"/>
<dbReference type="SMART" id="SM00236">
    <property type="entry name" value="fCBD"/>
    <property type="match status" value="1"/>
</dbReference>
<comment type="similarity">
    <text evidence="4">Belongs to the glycosyl hydrolase 5 (cellulase A) family.</text>
</comment>
<dbReference type="GO" id="GO:0005576">
    <property type="term" value="C:extracellular region"/>
    <property type="evidence" value="ECO:0007669"/>
    <property type="project" value="UniProtKB-SubCell"/>
</dbReference>
<dbReference type="Gene3D" id="3.20.20.80">
    <property type="entry name" value="Glycosidases"/>
    <property type="match status" value="1"/>
</dbReference>
<dbReference type="GO" id="GO:0030248">
    <property type="term" value="F:cellulose binding"/>
    <property type="evidence" value="ECO:0007669"/>
    <property type="project" value="InterPro"/>
</dbReference>